<keyword evidence="15" id="KW-1185">Reference proteome</keyword>
<feature type="chain" id="PRO_5046739265" description="Regulatory protein MsrR" evidence="12">
    <location>
        <begin position="21"/>
        <end position="312"/>
    </location>
</feature>
<protein>
    <recommendedName>
        <fullName evidence="11">Regulatory protein MsrR</fullName>
    </recommendedName>
</protein>
<feature type="signal peptide" evidence="12">
    <location>
        <begin position="1"/>
        <end position="20"/>
    </location>
</feature>
<dbReference type="InterPro" id="IPR050922">
    <property type="entry name" value="LytR/CpsA/Psr_CW_biosynth"/>
</dbReference>
<evidence type="ECO:0000256" key="4">
    <source>
        <dbReference type="ARBA" id="ARBA00022692"/>
    </source>
</evidence>
<name>A0ABS5NST1_9BACI</name>
<keyword evidence="9" id="KW-0804">Transcription</keyword>
<dbReference type="RefSeq" id="WP_213102367.1">
    <property type="nucleotide sequence ID" value="NZ_JAGYPM010000003.1"/>
</dbReference>
<dbReference type="PANTHER" id="PTHR33392">
    <property type="entry name" value="POLYISOPRENYL-TEICHOIC ACID--PEPTIDOGLYCAN TEICHOIC ACID TRANSFERASE TAGU"/>
    <property type="match status" value="1"/>
</dbReference>
<evidence type="ECO:0000256" key="9">
    <source>
        <dbReference type="ARBA" id="ARBA00023163"/>
    </source>
</evidence>
<accession>A0ABS5NST1</accession>
<keyword evidence="12" id="KW-0732">Signal</keyword>
<dbReference type="Pfam" id="PF03816">
    <property type="entry name" value="LytR_cpsA_psr"/>
    <property type="match status" value="1"/>
</dbReference>
<reference evidence="14 15" key="1">
    <citation type="submission" date="2021-05" db="EMBL/GenBank/DDBJ databases">
        <title>Novel Bacillus species.</title>
        <authorList>
            <person name="Liu G."/>
        </authorList>
    </citation>
    <scope>NUCLEOTIDE SEQUENCE [LARGE SCALE GENOMIC DNA]</scope>
    <source>
        <strain evidence="14 15">FJAT-49705</strain>
    </source>
</reference>
<evidence type="ECO:0000256" key="3">
    <source>
        <dbReference type="ARBA" id="ARBA00022475"/>
    </source>
</evidence>
<keyword evidence="3" id="KW-1003">Cell membrane</keyword>
<dbReference type="EMBL" id="JAGYPM010000003">
    <property type="protein sequence ID" value="MBS4190886.1"/>
    <property type="molecule type" value="Genomic_DNA"/>
</dbReference>
<keyword evidence="6" id="KW-1133">Transmembrane helix</keyword>
<keyword evidence="4" id="KW-0812">Transmembrane</keyword>
<evidence type="ECO:0000256" key="8">
    <source>
        <dbReference type="ARBA" id="ARBA00023136"/>
    </source>
</evidence>
<dbReference type="Proteomes" id="UP000681027">
    <property type="component" value="Unassembled WGS sequence"/>
</dbReference>
<proteinExistence type="inferred from homology"/>
<dbReference type="PANTHER" id="PTHR33392:SF8">
    <property type="entry name" value="REGULATORY PROTEIN MSRR"/>
    <property type="match status" value="1"/>
</dbReference>
<evidence type="ECO:0000256" key="10">
    <source>
        <dbReference type="ARBA" id="ARBA00037178"/>
    </source>
</evidence>
<evidence type="ECO:0000256" key="7">
    <source>
        <dbReference type="ARBA" id="ARBA00023015"/>
    </source>
</evidence>
<evidence type="ECO:0000256" key="5">
    <source>
        <dbReference type="ARBA" id="ARBA00022968"/>
    </source>
</evidence>
<evidence type="ECO:0000313" key="15">
    <source>
        <dbReference type="Proteomes" id="UP000681027"/>
    </source>
</evidence>
<comment type="similarity">
    <text evidence="2">Belongs to the LytR/CpsA/Psr (LCP) family.</text>
</comment>
<dbReference type="InterPro" id="IPR004474">
    <property type="entry name" value="LytR_CpsA_psr"/>
</dbReference>
<organism evidence="14 15">
    <name type="scientific">Cytobacillus citreus</name>
    <dbReference type="NCBI Taxonomy" id="2833586"/>
    <lineage>
        <taxon>Bacteria</taxon>
        <taxon>Bacillati</taxon>
        <taxon>Bacillota</taxon>
        <taxon>Bacilli</taxon>
        <taxon>Bacillales</taxon>
        <taxon>Bacillaceae</taxon>
        <taxon>Cytobacillus</taxon>
    </lineage>
</organism>
<dbReference type="Gene3D" id="3.40.630.190">
    <property type="entry name" value="LCP protein"/>
    <property type="match status" value="1"/>
</dbReference>
<feature type="domain" description="Cell envelope-related transcriptional attenuator" evidence="13">
    <location>
        <begin position="77"/>
        <end position="222"/>
    </location>
</feature>
<dbReference type="NCBIfam" id="TIGR00350">
    <property type="entry name" value="lytR_cpsA_psr"/>
    <property type="match status" value="1"/>
</dbReference>
<evidence type="ECO:0000313" key="14">
    <source>
        <dbReference type="EMBL" id="MBS4190886.1"/>
    </source>
</evidence>
<comment type="caution">
    <text evidence="14">The sequence shown here is derived from an EMBL/GenBank/DDBJ whole genome shotgun (WGS) entry which is preliminary data.</text>
</comment>
<evidence type="ECO:0000256" key="12">
    <source>
        <dbReference type="SAM" id="SignalP"/>
    </source>
</evidence>
<sequence>MKKIWMIFLVYAVMTLTACASSSSESNKNKAEDAKPIKAIEKVIEKNIPPVEPFRIEKKSKNFLLIGVDSSDEKASRSDTIMFARYEPLEKKIKLISLMRDSYVKIPNHPFKYSKLNHAYNLGGKNLLKETVEENFGVKVDHIAVIDFIGFVNIMDTIAPEGLDVEVSKSMIEDLNLKVEPGKQKLHGADLLSYVRFRHDKMSDFGRVNRQQEVLISLKEKVLDQFSSLEGIAKFPEVIKFTMQNVETDLKFDEAFSLGASFILNPVTDIQTLRVPVSNSFENKYFQHAGAVLKLNFEKNEEAIKLFLNEDD</sequence>
<evidence type="ECO:0000259" key="13">
    <source>
        <dbReference type="Pfam" id="PF03816"/>
    </source>
</evidence>
<comment type="subcellular location">
    <subcellularLocation>
        <location evidence="1">Cell membrane</location>
        <topology evidence="1">Single-pass type II membrane protein</topology>
    </subcellularLocation>
</comment>
<evidence type="ECO:0000256" key="6">
    <source>
        <dbReference type="ARBA" id="ARBA00022989"/>
    </source>
</evidence>
<evidence type="ECO:0000256" key="2">
    <source>
        <dbReference type="ARBA" id="ARBA00006068"/>
    </source>
</evidence>
<keyword evidence="7" id="KW-0805">Transcription regulation</keyword>
<comment type="function">
    <text evidence="10">Involved in SarA attenuation. Affects resistance to oxacillin and teicoplanin, as well as the synthesis of virulence factors.</text>
</comment>
<keyword evidence="8" id="KW-0472">Membrane</keyword>
<evidence type="ECO:0000256" key="11">
    <source>
        <dbReference type="ARBA" id="ARBA00040752"/>
    </source>
</evidence>
<dbReference type="PROSITE" id="PS51257">
    <property type="entry name" value="PROKAR_LIPOPROTEIN"/>
    <property type="match status" value="1"/>
</dbReference>
<gene>
    <name evidence="14" type="ORF">KHA94_11900</name>
</gene>
<evidence type="ECO:0000256" key="1">
    <source>
        <dbReference type="ARBA" id="ARBA00004401"/>
    </source>
</evidence>
<keyword evidence="5" id="KW-0735">Signal-anchor</keyword>